<evidence type="ECO:0000313" key="6">
    <source>
        <dbReference type="EMBL" id="NME66804.1"/>
    </source>
</evidence>
<feature type="binding site" evidence="4">
    <location>
        <position position="249"/>
    </location>
    <ligand>
        <name>substrate</name>
    </ligand>
</feature>
<evidence type="ECO:0000256" key="4">
    <source>
        <dbReference type="PIRSR" id="PIRSR610905-2"/>
    </source>
</evidence>
<dbReference type="PROSITE" id="PS51257">
    <property type="entry name" value="PROKAR_LIPOPROTEIN"/>
    <property type="match status" value="1"/>
</dbReference>
<feature type="signal peptide" evidence="5">
    <location>
        <begin position="1"/>
        <end position="16"/>
    </location>
</feature>
<dbReference type="GO" id="GO:0000272">
    <property type="term" value="P:polysaccharide catabolic process"/>
    <property type="evidence" value="ECO:0007669"/>
    <property type="project" value="TreeGrafter"/>
</dbReference>
<feature type="active site" description="Nucleophile" evidence="3">
    <location>
        <position position="112"/>
    </location>
</feature>
<dbReference type="InterPro" id="IPR008928">
    <property type="entry name" value="6-hairpin_glycosidase_sf"/>
</dbReference>
<dbReference type="SUPFAM" id="SSF48208">
    <property type="entry name" value="Six-hairpin glycosidases"/>
    <property type="match status" value="1"/>
</dbReference>
<name>A0A7X9NZI9_9BACT</name>
<evidence type="ECO:0000313" key="7">
    <source>
        <dbReference type="Proteomes" id="UP000576082"/>
    </source>
</evidence>
<dbReference type="InterPro" id="IPR012341">
    <property type="entry name" value="6hp_glycosidase-like_sf"/>
</dbReference>
<dbReference type="AlphaFoldDB" id="A0A7X9NZI9"/>
<evidence type="ECO:0000256" key="5">
    <source>
        <dbReference type="SAM" id="SignalP"/>
    </source>
</evidence>
<evidence type="ECO:0000256" key="3">
    <source>
        <dbReference type="PIRSR" id="PIRSR610905-1"/>
    </source>
</evidence>
<feature type="active site" description="Proton donor" evidence="3">
    <location>
        <position position="177"/>
    </location>
</feature>
<protein>
    <submittedName>
        <fullName evidence="6">Glucuronyl hydrolase</fullName>
    </submittedName>
</protein>
<dbReference type="InterPro" id="IPR052369">
    <property type="entry name" value="UG_Glycosaminoglycan_Hydrolase"/>
</dbReference>
<dbReference type="GO" id="GO:0052757">
    <property type="term" value="F:chondroitin hydrolase activity"/>
    <property type="evidence" value="ECO:0007669"/>
    <property type="project" value="TreeGrafter"/>
</dbReference>
<dbReference type="InterPro" id="IPR010905">
    <property type="entry name" value="Glyco_hydro_88"/>
</dbReference>
<dbReference type="Proteomes" id="UP000576082">
    <property type="component" value="Unassembled WGS sequence"/>
</dbReference>
<comment type="caution">
    <text evidence="6">The sequence shown here is derived from an EMBL/GenBank/DDBJ whole genome shotgun (WGS) entry which is preliminary data.</text>
</comment>
<dbReference type="Pfam" id="PF07470">
    <property type="entry name" value="Glyco_hydro_88"/>
    <property type="match status" value="1"/>
</dbReference>
<feature type="binding site" evidence="4">
    <location>
        <position position="253"/>
    </location>
    <ligand>
        <name>substrate</name>
    </ligand>
</feature>
<evidence type="ECO:0000256" key="1">
    <source>
        <dbReference type="ARBA" id="ARBA00022801"/>
    </source>
</evidence>
<organism evidence="6 7">
    <name type="scientific">Flammeovirga aprica JL-4</name>
    <dbReference type="NCBI Taxonomy" id="694437"/>
    <lineage>
        <taxon>Bacteria</taxon>
        <taxon>Pseudomonadati</taxon>
        <taxon>Bacteroidota</taxon>
        <taxon>Cytophagia</taxon>
        <taxon>Cytophagales</taxon>
        <taxon>Flammeovirgaceae</taxon>
        <taxon>Flammeovirga</taxon>
    </lineage>
</organism>
<keyword evidence="7" id="KW-1185">Reference proteome</keyword>
<gene>
    <name evidence="6" type="ORF">HHU12_02395</name>
</gene>
<feature type="binding site" evidence="4">
    <location>
        <position position="112"/>
    </location>
    <ligand>
        <name>substrate</name>
    </ligand>
</feature>
<feature type="chain" id="PRO_5030888535" evidence="5">
    <location>
        <begin position="17"/>
        <end position="410"/>
    </location>
</feature>
<dbReference type="PANTHER" id="PTHR36845">
    <property type="entry name" value="HYDROLASE, PUTATIVE (AFU_ORTHOLOGUE AFUA_7G05090)-RELATED"/>
    <property type="match status" value="1"/>
</dbReference>
<feature type="binding site" evidence="4">
    <location>
        <position position="177"/>
    </location>
    <ligand>
        <name>substrate</name>
    </ligand>
</feature>
<reference evidence="6 7" key="1">
    <citation type="submission" date="2020-04" db="EMBL/GenBank/DDBJ databases">
        <title>Flammeovirga sp. SR4, a novel species isolated from seawater.</title>
        <authorList>
            <person name="Wang X."/>
        </authorList>
    </citation>
    <scope>NUCLEOTIDE SEQUENCE [LARGE SCALE GENOMIC DNA]</scope>
    <source>
        <strain evidence="6 7">ATCC 23126</strain>
    </source>
</reference>
<comment type="similarity">
    <text evidence="2">Belongs to the glycosyl hydrolase 88 family.</text>
</comment>
<sequence length="410" mass="47099">MRFIVLVYAISIFVFAGCQAKAEQEKRPKWLVNAMSVAALHLDNMKTEVLQTGKMPRSKERGLVPIEDWTSGFYAGSLWYMYEYTGEEKWAELATQVTDLLEDQKNNRHDHDVGFRIFCSFGNGYRLKKDPHYKEVIITASESLGSRFNSTLGLIRSWDDALIQTMDKGFDCPVIIDNMMNLEMLYAASRLSKNNKFHNISVSHADKTLVNHYREDYSCPHVVDYDKKTGKRIKMTFNNGYNETSAWSRGQGWGLYGYTMSYRATKDTAYLKHAEKIASFIINNPNLPKDRIPYWDYRAPETPTARDASAAALNASALLELSLYSENGEEYFKIAEEILRNLSTPEYLAKAGENGHFILKHATGNFRRNSEVDNTLSYADYYYLEAILRYLSITENKPFPVLYELNNQSS</sequence>
<proteinExistence type="inferred from homology"/>
<keyword evidence="1 6" id="KW-0378">Hydrolase</keyword>
<dbReference type="Gene3D" id="1.50.10.10">
    <property type="match status" value="1"/>
</dbReference>
<dbReference type="PANTHER" id="PTHR36845:SF1">
    <property type="entry name" value="HYDROLASE, PUTATIVE (AFU_ORTHOLOGUE AFUA_7G05090)-RELATED"/>
    <property type="match status" value="1"/>
</dbReference>
<evidence type="ECO:0000256" key="2">
    <source>
        <dbReference type="ARBA" id="ARBA00038358"/>
    </source>
</evidence>
<dbReference type="EMBL" id="JABANE010000004">
    <property type="protein sequence ID" value="NME66804.1"/>
    <property type="molecule type" value="Genomic_DNA"/>
</dbReference>
<keyword evidence="5" id="KW-0732">Signal</keyword>
<accession>A0A7X9NZI9</accession>
<dbReference type="RefSeq" id="WP_169654636.1">
    <property type="nucleotide sequence ID" value="NZ_JABANE010000004.1"/>
</dbReference>